<feature type="transmembrane region" description="Helical" evidence="1">
    <location>
        <begin position="28"/>
        <end position="50"/>
    </location>
</feature>
<dbReference type="RefSeq" id="WP_307372181.1">
    <property type="nucleotide sequence ID" value="NZ_JAUSUW010000005.1"/>
</dbReference>
<dbReference type="EMBL" id="JAUSUW010000005">
    <property type="protein sequence ID" value="MDQ0420967.1"/>
    <property type="molecule type" value="Genomic_DNA"/>
</dbReference>
<name>A0ABU0G8G1_9HYPH</name>
<feature type="transmembrane region" description="Helical" evidence="1">
    <location>
        <begin position="156"/>
        <end position="177"/>
    </location>
</feature>
<evidence type="ECO:0000313" key="2">
    <source>
        <dbReference type="EMBL" id="MDQ0420967.1"/>
    </source>
</evidence>
<keyword evidence="3" id="KW-1185">Reference proteome</keyword>
<keyword evidence="1" id="KW-1133">Transmembrane helix</keyword>
<feature type="transmembrane region" description="Helical" evidence="1">
    <location>
        <begin position="100"/>
        <end position="120"/>
    </location>
</feature>
<dbReference type="Proteomes" id="UP001238496">
    <property type="component" value="Unassembled WGS sequence"/>
</dbReference>
<keyword evidence="1" id="KW-0812">Transmembrane</keyword>
<reference evidence="2 3" key="1">
    <citation type="submission" date="2023-07" db="EMBL/GenBank/DDBJ databases">
        <title>Genomic Encyclopedia of Type Strains, Phase IV (KMG-IV): sequencing the most valuable type-strain genomes for metagenomic binning, comparative biology and taxonomic classification.</title>
        <authorList>
            <person name="Goeker M."/>
        </authorList>
    </citation>
    <scope>NUCLEOTIDE SEQUENCE [LARGE SCALE GENOMIC DNA]</scope>
    <source>
        <strain evidence="2 3">DSM 1111</strain>
    </source>
</reference>
<accession>A0ABU0G8G1</accession>
<organism evidence="2 3">
    <name type="scientific">Peteryoungia aggregata LMG 23059</name>
    <dbReference type="NCBI Taxonomy" id="1368425"/>
    <lineage>
        <taxon>Bacteria</taxon>
        <taxon>Pseudomonadati</taxon>
        <taxon>Pseudomonadota</taxon>
        <taxon>Alphaproteobacteria</taxon>
        <taxon>Hyphomicrobiales</taxon>
        <taxon>Rhizobiaceae</taxon>
        <taxon>Peteryoungia</taxon>
    </lineage>
</organism>
<sequence>METHTDTATTSWLGMARDVSTVGVSASLLLGVSFLTGTCAAIGWHTFGYLTATDIARSALKVSPWLVLAFATAQLLRILVPALDLLSPMPRRDGARGQLSFLRFQFVYALLLLFLAYLFLSARLFNGVAAPLTLAMAFALWDYVNDTFKEGTIDAATRLAANMAILCAYVASVAYLSTSNGILAERKIVREIVCLENSCRDAKVIARFSEATFLQWENVRDITLLMNGEIVSITLKQEQNEGPWIDLRPYFRVSWNWLRGLFGL</sequence>
<gene>
    <name evidence="2" type="ORF">J2045_001994</name>
</gene>
<comment type="caution">
    <text evidence="2">The sequence shown here is derived from an EMBL/GenBank/DDBJ whole genome shotgun (WGS) entry which is preliminary data.</text>
</comment>
<proteinExistence type="predicted"/>
<protein>
    <submittedName>
        <fullName evidence="2">Uncharacterized protein</fullName>
    </submittedName>
</protein>
<keyword evidence="1" id="KW-0472">Membrane</keyword>
<evidence type="ECO:0000256" key="1">
    <source>
        <dbReference type="SAM" id="Phobius"/>
    </source>
</evidence>
<feature type="transmembrane region" description="Helical" evidence="1">
    <location>
        <begin position="62"/>
        <end position="80"/>
    </location>
</feature>
<feature type="transmembrane region" description="Helical" evidence="1">
    <location>
        <begin position="127"/>
        <end position="144"/>
    </location>
</feature>
<evidence type="ECO:0000313" key="3">
    <source>
        <dbReference type="Proteomes" id="UP001238496"/>
    </source>
</evidence>